<feature type="signal peptide" evidence="1">
    <location>
        <begin position="1"/>
        <end position="19"/>
    </location>
</feature>
<keyword evidence="1" id="KW-0732">Signal</keyword>
<evidence type="ECO:0000259" key="2">
    <source>
        <dbReference type="Pfam" id="PF13115"/>
    </source>
</evidence>
<reference evidence="4" key="1">
    <citation type="submission" date="2016-10" db="EMBL/GenBank/DDBJ databases">
        <authorList>
            <person name="Varghese N."/>
            <person name="Submissions S."/>
        </authorList>
    </citation>
    <scope>NUCLEOTIDE SEQUENCE [LARGE SCALE GENOMIC DNA]</scope>
    <source>
        <strain evidence="4">CGMCC 1.3703</strain>
    </source>
</reference>
<dbReference type="STRING" id="240303.SAMN05421677_13718"/>
<organism evidence="3 4">
    <name type="scientific">Halobacillus aidingensis</name>
    <dbReference type="NCBI Taxonomy" id="240303"/>
    <lineage>
        <taxon>Bacteria</taxon>
        <taxon>Bacillati</taxon>
        <taxon>Bacillota</taxon>
        <taxon>Bacilli</taxon>
        <taxon>Bacillales</taxon>
        <taxon>Bacillaceae</taxon>
        <taxon>Halobacillus</taxon>
    </lineage>
</organism>
<dbReference type="OrthoDB" id="2679563at2"/>
<dbReference type="Proteomes" id="UP000198860">
    <property type="component" value="Unassembled WGS sequence"/>
</dbReference>
<gene>
    <name evidence="3" type="ORF">SAMN05421677_13718</name>
</gene>
<feature type="domain" description="YtkA-like" evidence="2">
    <location>
        <begin position="154"/>
        <end position="229"/>
    </location>
</feature>
<evidence type="ECO:0000256" key="1">
    <source>
        <dbReference type="SAM" id="SignalP"/>
    </source>
</evidence>
<protein>
    <submittedName>
        <fullName evidence="3">YtkA-like</fullName>
    </submittedName>
</protein>
<evidence type="ECO:0000313" key="3">
    <source>
        <dbReference type="EMBL" id="SDP78740.1"/>
    </source>
</evidence>
<feature type="chain" id="PRO_5039231163" evidence="1">
    <location>
        <begin position="20"/>
        <end position="249"/>
    </location>
</feature>
<dbReference type="EMBL" id="FNIZ01000037">
    <property type="protein sequence ID" value="SDP78740.1"/>
    <property type="molecule type" value="Genomic_DNA"/>
</dbReference>
<dbReference type="RefSeq" id="WP_089654917.1">
    <property type="nucleotide sequence ID" value="NZ_FNIZ01000037.1"/>
</dbReference>
<dbReference type="PROSITE" id="PS51257">
    <property type="entry name" value="PROKAR_LIPOPROTEIN"/>
    <property type="match status" value="1"/>
</dbReference>
<dbReference type="InterPro" id="IPR032693">
    <property type="entry name" value="YtkA-like_dom"/>
</dbReference>
<proteinExistence type="predicted"/>
<dbReference type="AlphaFoldDB" id="A0A1H0VJW3"/>
<accession>A0A1H0VJW3</accession>
<keyword evidence="4" id="KW-1185">Reference proteome</keyword>
<dbReference type="Pfam" id="PF13115">
    <property type="entry name" value="YtkA"/>
    <property type="match status" value="2"/>
</dbReference>
<feature type="domain" description="YtkA-like" evidence="2">
    <location>
        <begin position="39"/>
        <end position="119"/>
    </location>
</feature>
<sequence>MKKVFLFIILLLVVSACSANNNEQDSSSAEESNKAAEVPEVQVEFEHEPLPVNKETTIQASVTQGGEPVPDAEYVKFEIWNSEDGQDSSETFEANHTESGVYTITHSFSKEGTYQVIAHTQVDDLHTMPQNEVAVGQQAEASGHEHGDSSGKFMVHLMTEQTFKAGEASTLTTHINHMEEPFSEALVRYEISSDQMEKHFYIDAEEKEPGEYTANYTFPEPGSYTINIHYEKPAEDIHGHQKENIEVIQ</sequence>
<name>A0A1H0VJW3_HALAD</name>
<evidence type="ECO:0000313" key="4">
    <source>
        <dbReference type="Proteomes" id="UP000198860"/>
    </source>
</evidence>